<feature type="modified residue" description="4-aspartylphosphate" evidence="1">
    <location>
        <position position="57"/>
    </location>
</feature>
<keyword evidence="1" id="KW-0597">Phosphoprotein</keyword>
<dbReference type="STRING" id="471854.Dfer_1444"/>
<dbReference type="InterPro" id="IPR001789">
    <property type="entry name" value="Sig_transdc_resp-reg_receiver"/>
</dbReference>
<dbReference type="eggNOG" id="COG3279">
    <property type="taxonomic scope" value="Bacteria"/>
</dbReference>
<name>C6VRI7_DYAFD</name>
<dbReference type="PANTHER" id="PTHR37299:SF1">
    <property type="entry name" value="STAGE 0 SPORULATION PROTEIN A HOMOLOG"/>
    <property type="match status" value="1"/>
</dbReference>
<feature type="domain" description="HTH LytTR-type" evidence="3">
    <location>
        <begin position="149"/>
        <end position="256"/>
    </location>
</feature>
<sequence>MNVLIIEDESLSANRLESLVNKYDPKINVMAKLSSVRESIQWLSDPVNVRPDLIFMDLHLEDDLAFKIIEELKLTIPIIFTTAYSEYTLKAFKANSVDYLLKPVDKSELSVAIDKFVALHAKSAVAPMPDFATLMAMYQSGDEGYKERFLATAGQKLFSIRTSEIAYFTIEQKATFLRTYDGQHLAMDYSLDKLAQLLNPKEFFRINRSLIISLNSIRSIYTVSAGRLKLELTPATSQEVFVSGDRMADFKQWLGK</sequence>
<protein>
    <submittedName>
        <fullName evidence="4">Two component transcriptional regulator, LytTR family</fullName>
    </submittedName>
</protein>
<dbReference type="GO" id="GO:0003677">
    <property type="term" value="F:DNA binding"/>
    <property type="evidence" value="ECO:0007669"/>
    <property type="project" value="InterPro"/>
</dbReference>
<dbReference type="InterPro" id="IPR011006">
    <property type="entry name" value="CheY-like_superfamily"/>
</dbReference>
<dbReference type="InterPro" id="IPR046947">
    <property type="entry name" value="LytR-like"/>
</dbReference>
<dbReference type="RefSeq" id="WP_015810944.1">
    <property type="nucleotide sequence ID" value="NC_013037.1"/>
</dbReference>
<dbReference type="InterPro" id="IPR007492">
    <property type="entry name" value="LytTR_DNA-bd_dom"/>
</dbReference>
<gene>
    <name evidence="4" type="ordered locus">Dfer_1444</name>
</gene>
<evidence type="ECO:0000313" key="5">
    <source>
        <dbReference type="Proteomes" id="UP000002011"/>
    </source>
</evidence>
<dbReference type="GO" id="GO:0000156">
    <property type="term" value="F:phosphorelay response regulator activity"/>
    <property type="evidence" value="ECO:0007669"/>
    <property type="project" value="InterPro"/>
</dbReference>
<dbReference type="AlphaFoldDB" id="C6VRI7"/>
<accession>C6VRI7</accession>
<dbReference type="Pfam" id="PF04397">
    <property type="entry name" value="LytTR"/>
    <property type="match status" value="1"/>
</dbReference>
<dbReference type="KEGG" id="dfe:Dfer_1444"/>
<dbReference type="Gene3D" id="2.40.50.1020">
    <property type="entry name" value="LytTr DNA-binding domain"/>
    <property type="match status" value="1"/>
</dbReference>
<dbReference type="HOGENOM" id="CLU_000445_14_1_10"/>
<dbReference type="Gene3D" id="3.40.50.2300">
    <property type="match status" value="1"/>
</dbReference>
<dbReference type="PROSITE" id="PS50110">
    <property type="entry name" value="RESPONSE_REGULATORY"/>
    <property type="match status" value="1"/>
</dbReference>
<organism evidence="4 5">
    <name type="scientific">Dyadobacter fermentans (strain ATCC 700827 / DSM 18053 / CIP 107007 / KCTC 52180 / NS114)</name>
    <dbReference type="NCBI Taxonomy" id="471854"/>
    <lineage>
        <taxon>Bacteria</taxon>
        <taxon>Pseudomonadati</taxon>
        <taxon>Bacteroidota</taxon>
        <taxon>Cytophagia</taxon>
        <taxon>Cytophagales</taxon>
        <taxon>Spirosomataceae</taxon>
        <taxon>Dyadobacter</taxon>
    </lineage>
</organism>
<dbReference type="PROSITE" id="PS50930">
    <property type="entry name" value="HTH_LYTTR"/>
    <property type="match status" value="1"/>
</dbReference>
<reference evidence="4 5" key="1">
    <citation type="journal article" date="2009" name="Stand. Genomic Sci.">
        <title>Complete genome sequence of Dyadobacter fermentans type strain (NS114).</title>
        <authorList>
            <person name="Lang E."/>
            <person name="Lapidus A."/>
            <person name="Chertkov O."/>
            <person name="Brettin T."/>
            <person name="Detter J.C."/>
            <person name="Han C."/>
            <person name="Copeland A."/>
            <person name="Glavina Del Rio T."/>
            <person name="Nolan M."/>
            <person name="Chen F."/>
            <person name="Lucas S."/>
            <person name="Tice H."/>
            <person name="Cheng J.F."/>
            <person name="Land M."/>
            <person name="Hauser L."/>
            <person name="Chang Y.J."/>
            <person name="Jeffries C.D."/>
            <person name="Kopitz M."/>
            <person name="Bruce D."/>
            <person name="Goodwin L."/>
            <person name="Pitluck S."/>
            <person name="Ovchinnikova G."/>
            <person name="Pati A."/>
            <person name="Ivanova N."/>
            <person name="Mavrommatis K."/>
            <person name="Chen A."/>
            <person name="Palaniappan K."/>
            <person name="Chain P."/>
            <person name="Bristow J."/>
            <person name="Eisen J.A."/>
            <person name="Markowitz V."/>
            <person name="Hugenholtz P."/>
            <person name="Goker M."/>
            <person name="Rohde M."/>
            <person name="Kyrpides N.C."/>
            <person name="Klenk H.P."/>
        </authorList>
    </citation>
    <scope>NUCLEOTIDE SEQUENCE [LARGE SCALE GENOMIC DNA]</scope>
    <source>
        <strain evidence="5">ATCC 700827 / DSM 18053 / CIP 107007 / KCTC 52180 / NS114</strain>
    </source>
</reference>
<dbReference type="OrthoDB" id="646623at2"/>
<dbReference type="PANTHER" id="PTHR37299">
    <property type="entry name" value="TRANSCRIPTIONAL REGULATOR-RELATED"/>
    <property type="match status" value="1"/>
</dbReference>
<dbReference type="SUPFAM" id="SSF52172">
    <property type="entry name" value="CheY-like"/>
    <property type="match status" value="1"/>
</dbReference>
<dbReference type="SMART" id="SM00448">
    <property type="entry name" value="REC"/>
    <property type="match status" value="1"/>
</dbReference>
<evidence type="ECO:0000259" key="2">
    <source>
        <dbReference type="PROSITE" id="PS50110"/>
    </source>
</evidence>
<evidence type="ECO:0000259" key="3">
    <source>
        <dbReference type="PROSITE" id="PS50930"/>
    </source>
</evidence>
<dbReference type="EMBL" id="CP001619">
    <property type="protein sequence ID" value="ACT92690.1"/>
    <property type="molecule type" value="Genomic_DNA"/>
</dbReference>
<dbReference type="Proteomes" id="UP000002011">
    <property type="component" value="Chromosome"/>
</dbReference>
<dbReference type="Pfam" id="PF00072">
    <property type="entry name" value="Response_reg"/>
    <property type="match status" value="1"/>
</dbReference>
<keyword evidence="5" id="KW-1185">Reference proteome</keyword>
<feature type="domain" description="Response regulatory" evidence="2">
    <location>
        <begin position="2"/>
        <end position="117"/>
    </location>
</feature>
<evidence type="ECO:0000313" key="4">
    <source>
        <dbReference type="EMBL" id="ACT92690.1"/>
    </source>
</evidence>
<dbReference type="SMART" id="SM00850">
    <property type="entry name" value="LytTR"/>
    <property type="match status" value="1"/>
</dbReference>
<proteinExistence type="predicted"/>
<evidence type="ECO:0000256" key="1">
    <source>
        <dbReference type="PROSITE-ProRule" id="PRU00169"/>
    </source>
</evidence>